<reference evidence="1 2" key="1">
    <citation type="submission" date="2019-03" db="EMBL/GenBank/DDBJ databases">
        <title>Genomic Encyclopedia of Type Strains, Phase IV (KMG-IV): sequencing the most valuable type-strain genomes for metagenomic binning, comparative biology and taxonomic classification.</title>
        <authorList>
            <person name="Goeker M."/>
        </authorList>
    </citation>
    <scope>NUCLEOTIDE SEQUENCE [LARGE SCALE GENOMIC DNA]</scope>
    <source>
        <strain evidence="1 2">DSM 45361</strain>
    </source>
</reference>
<dbReference type="Proteomes" id="UP000295444">
    <property type="component" value="Unassembled WGS sequence"/>
</dbReference>
<dbReference type="RefSeq" id="WP_133853853.1">
    <property type="nucleotide sequence ID" value="NZ_SNXZ01000009.1"/>
</dbReference>
<keyword evidence="2" id="KW-1185">Reference proteome</keyword>
<evidence type="ECO:0000313" key="1">
    <source>
        <dbReference type="EMBL" id="TDP91055.1"/>
    </source>
</evidence>
<dbReference type="GO" id="GO:0003677">
    <property type="term" value="F:DNA binding"/>
    <property type="evidence" value="ECO:0007669"/>
    <property type="project" value="UniProtKB-KW"/>
</dbReference>
<dbReference type="Pfam" id="PF06224">
    <property type="entry name" value="AlkZ-like"/>
    <property type="match status" value="1"/>
</dbReference>
<keyword evidence="1" id="KW-0238">DNA-binding</keyword>
<name>A0A4R6RXI6_LABRH</name>
<accession>A0A4R6RXI6</accession>
<comment type="caution">
    <text evidence="1">The sequence shown here is derived from an EMBL/GenBank/DDBJ whole genome shotgun (WGS) entry which is preliminary data.</text>
</comment>
<dbReference type="PANTHER" id="PTHR38479">
    <property type="entry name" value="LMO0824 PROTEIN"/>
    <property type="match status" value="1"/>
</dbReference>
<dbReference type="OrthoDB" id="9148135at2"/>
<evidence type="ECO:0000313" key="2">
    <source>
        <dbReference type="Proteomes" id="UP000295444"/>
    </source>
</evidence>
<organism evidence="1 2">
    <name type="scientific">Labedaea rhizosphaerae</name>
    <dbReference type="NCBI Taxonomy" id="598644"/>
    <lineage>
        <taxon>Bacteria</taxon>
        <taxon>Bacillati</taxon>
        <taxon>Actinomycetota</taxon>
        <taxon>Actinomycetes</taxon>
        <taxon>Pseudonocardiales</taxon>
        <taxon>Pseudonocardiaceae</taxon>
        <taxon>Labedaea</taxon>
    </lineage>
</organism>
<dbReference type="EMBL" id="SNXZ01000009">
    <property type="protein sequence ID" value="TDP91055.1"/>
    <property type="molecule type" value="Genomic_DNA"/>
</dbReference>
<dbReference type="PANTHER" id="PTHR38479:SF2">
    <property type="entry name" value="WINGED HELIX DNA-BINDING DOMAIN-CONTAINING PROTEIN"/>
    <property type="match status" value="1"/>
</dbReference>
<sequence>MAALTWTEVAGRRQARHGLLKPHGDLASAAAAMCGVHAQVMSAAEVSLGLRVAGVTRSDVRAAVHGSLVKTFGPRGTVHLLPAADLPLWTAALGAVPAAGSQAVGVRLAPEQLDAVVAAIGTALDGAALTITELDAVVVRSVGAWAGERTMPAFGGFWPRWRQAVEVAAHRGVLCFGPNRGRTITYTRPAPGDPVAPDAAVTELVRRYLRSYGPAAPEHFARWLAAPRTWASDRFAETELEPVTVEGVALWQLPGDGAVAEPAELSLLPYFDPYVVGGQPRELLFPGAAAKRALNRTGQAGNFPVVLAHGTVAGVWHLKRSGKRATVTVEPIGRFPALRRAAVEREAARIAAVVEASIESMDVVIGEVTVGPHA</sequence>
<dbReference type="AlphaFoldDB" id="A0A4R6RXI6"/>
<dbReference type="InterPro" id="IPR009351">
    <property type="entry name" value="AlkZ-like"/>
</dbReference>
<protein>
    <submittedName>
        <fullName evidence="1">Winged helix DNA-binding protein</fullName>
    </submittedName>
</protein>
<proteinExistence type="predicted"/>
<gene>
    <name evidence="1" type="ORF">EV186_10947</name>
</gene>